<proteinExistence type="predicted"/>
<keyword evidence="3" id="KW-0560">Oxidoreductase</keyword>
<dbReference type="PANTHER" id="PTHR30011:SF16">
    <property type="entry name" value="C2H2 FINGER DOMAIN TRANSCRIPTION FACTOR (EUROFUNG)-RELATED"/>
    <property type="match status" value="1"/>
</dbReference>
<name>X5DRM8_9CORY</name>
<dbReference type="GO" id="GO:0016705">
    <property type="term" value="F:oxidoreductase activity, acting on paired donors, with incorporation or reduction of molecular oxygen"/>
    <property type="evidence" value="ECO:0007669"/>
    <property type="project" value="InterPro"/>
</dbReference>
<evidence type="ECO:0000256" key="2">
    <source>
        <dbReference type="ARBA" id="ARBA00022643"/>
    </source>
</evidence>
<evidence type="ECO:0000256" key="3">
    <source>
        <dbReference type="ARBA" id="ARBA00023002"/>
    </source>
</evidence>
<dbReference type="InterPro" id="IPR036661">
    <property type="entry name" value="Luciferase-like_sf"/>
</dbReference>
<dbReference type="Gene3D" id="3.20.20.30">
    <property type="entry name" value="Luciferase-like domain"/>
    <property type="match status" value="1"/>
</dbReference>
<dbReference type="AlphaFoldDB" id="X5DRM8"/>
<organism evidence="6 7">
    <name type="scientific">Corynebacterium glyciniphilum AJ 3170</name>
    <dbReference type="NCBI Taxonomy" id="1404245"/>
    <lineage>
        <taxon>Bacteria</taxon>
        <taxon>Bacillati</taxon>
        <taxon>Actinomycetota</taxon>
        <taxon>Actinomycetes</taxon>
        <taxon>Mycobacteriales</taxon>
        <taxon>Corynebacteriaceae</taxon>
        <taxon>Corynebacterium</taxon>
    </lineage>
</organism>
<dbReference type="Proteomes" id="UP000023703">
    <property type="component" value="Chromosome"/>
</dbReference>
<dbReference type="KEGG" id="cgy:CGLY_04195"/>
<dbReference type="eggNOG" id="COG2141">
    <property type="taxonomic scope" value="Bacteria"/>
</dbReference>
<reference evidence="6 7" key="1">
    <citation type="journal article" date="2015" name="Int. J. Syst. Evol. Microbiol.">
        <title>Revisiting Corynebacterium glyciniphilum (ex Kubota et al., 1972) sp. nov., nom. rev., isolated from putrefied banana.</title>
        <authorList>
            <person name="Al-Dilaimi A."/>
            <person name="Bednarz H."/>
            <person name="Lomker A."/>
            <person name="Niehaus K."/>
            <person name="Kalinowski J."/>
            <person name="Ruckert C."/>
        </authorList>
    </citation>
    <scope>NUCLEOTIDE SEQUENCE [LARGE SCALE GENOMIC DNA]</scope>
    <source>
        <strain evidence="6">AJ 3170</strain>
    </source>
</reference>
<keyword evidence="4 6" id="KW-0503">Monooxygenase</keyword>
<dbReference type="HOGENOM" id="CLU_027853_0_0_11"/>
<dbReference type="Pfam" id="PF00296">
    <property type="entry name" value="Bac_luciferase"/>
    <property type="match status" value="1"/>
</dbReference>
<dbReference type="PANTHER" id="PTHR30011">
    <property type="entry name" value="ALKANESULFONATE MONOOXYGENASE-RELATED"/>
    <property type="match status" value="1"/>
</dbReference>
<evidence type="ECO:0000256" key="4">
    <source>
        <dbReference type="ARBA" id="ARBA00023033"/>
    </source>
</evidence>
<keyword evidence="2" id="KW-0288">FMN</keyword>
<dbReference type="NCBIfam" id="TIGR03571">
    <property type="entry name" value="lucif_BA3436"/>
    <property type="match status" value="1"/>
</dbReference>
<accession>X5DRM8</accession>
<sequence>MGTVGTVAGLPGMRRAFAEGELTLGLSLPIGPGESTDNADDGGDVTRQVELVRAAEAAGVAVVWARDIPLRVDTFGDVGQVHDPFMFLTWLAAHTETIALGTAAVVLPLAHPLLLAKRSAGLDRLSGGRFLMGVASGDRPEEFPAFGMEKGDRAAVFREHLEVLQAGWSSTGRPVRWARGRMGGADVVPKPTVGRVPVLPTGSCQQNMDYNAAHGDGWITYHRSLPQQKVMADRWRASCGEMFAPFAESMWIDLAEDADLPVEGRDFGYRTGRHGLLRILSSQRDMGVNHVSLHLRSRTRPVDEMLAELAEYVLPEFPALSD</sequence>
<protein>
    <submittedName>
        <fullName evidence="6">Putative alkanesulfonate monooxygenase</fullName>
    </submittedName>
</protein>
<evidence type="ECO:0000259" key="5">
    <source>
        <dbReference type="Pfam" id="PF00296"/>
    </source>
</evidence>
<evidence type="ECO:0000256" key="1">
    <source>
        <dbReference type="ARBA" id="ARBA00022630"/>
    </source>
</evidence>
<gene>
    <name evidence="6" type="ORF">CGLY_04195</name>
</gene>
<dbReference type="GO" id="GO:0004497">
    <property type="term" value="F:monooxygenase activity"/>
    <property type="evidence" value="ECO:0007669"/>
    <property type="project" value="UniProtKB-KW"/>
</dbReference>
<dbReference type="EMBL" id="CP006842">
    <property type="protein sequence ID" value="AHW63287.1"/>
    <property type="molecule type" value="Genomic_DNA"/>
</dbReference>
<evidence type="ECO:0000313" key="6">
    <source>
        <dbReference type="EMBL" id="AHW63287.1"/>
    </source>
</evidence>
<keyword evidence="1" id="KW-0285">Flavoprotein</keyword>
<dbReference type="InterPro" id="IPR011251">
    <property type="entry name" value="Luciferase-like_dom"/>
</dbReference>
<dbReference type="InterPro" id="IPR020020">
    <property type="entry name" value="Luciferase-type_oxidoreductase"/>
</dbReference>
<evidence type="ECO:0000313" key="7">
    <source>
        <dbReference type="Proteomes" id="UP000023703"/>
    </source>
</evidence>
<dbReference type="InterPro" id="IPR051260">
    <property type="entry name" value="Diverse_substr_monoxygenases"/>
</dbReference>
<dbReference type="STRING" id="1404245.CGLY_04195"/>
<keyword evidence="7" id="KW-1185">Reference proteome</keyword>
<feature type="domain" description="Luciferase-like" evidence="5">
    <location>
        <begin position="40"/>
        <end position="237"/>
    </location>
</feature>
<dbReference type="SUPFAM" id="SSF51679">
    <property type="entry name" value="Bacterial luciferase-like"/>
    <property type="match status" value="1"/>
</dbReference>